<dbReference type="InterPro" id="IPR058193">
    <property type="entry name" value="VanY/YodJ_core_dom"/>
</dbReference>
<dbReference type="Proteomes" id="UP000070366">
    <property type="component" value="Unassembled WGS sequence"/>
</dbReference>
<reference evidence="4 5" key="1">
    <citation type="submission" date="2016-02" db="EMBL/GenBank/DDBJ databases">
        <authorList>
            <person name="Wen L."/>
            <person name="He K."/>
            <person name="Yang H."/>
        </authorList>
    </citation>
    <scope>NUCLEOTIDE SEQUENCE [LARGE SCALE GENOMIC DNA]</scope>
    <source>
        <strain evidence="4 5">DSM 22607</strain>
    </source>
</reference>
<evidence type="ECO:0000256" key="2">
    <source>
        <dbReference type="SAM" id="Phobius"/>
    </source>
</evidence>
<dbReference type="PANTHER" id="PTHR34385">
    <property type="entry name" value="D-ALANYL-D-ALANINE CARBOXYPEPTIDASE"/>
    <property type="match status" value="1"/>
</dbReference>
<feature type="domain" description="D-alanyl-D-alanine carboxypeptidase-like core" evidence="3">
    <location>
        <begin position="139"/>
        <end position="270"/>
    </location>
</feature>
<dbReference type="InterPro" id="IPR003709">
    <property type="entry name" value="VanY-like_core_dom"/>
</dbReference>
<dbReference type="CDD" id="cd14852">
    <property type="entry name" value="LD-carboxypeptidase"/>
    <property type="match status" value="1"/>
</dbReference>
<keyword evidence="4" id="KW-0645">Protease</keyword>
<dbReference type="STRING" id="626937.HMPREF3293_02514"/>
<dbReference type="KEGG" id="cmiu:B1H56_00850"/>
<dbReference type="InterPro" id="IPR052179">
    <property type="entry name" value="DD-CPase-like"/>
</dbReference>
<dbReference type="Pfam" id="PF02557">
    <property type="entry name" value="VanY"/>
    <property type="match status" value="1"/>
</dbReference>
<comment type="caution">
    <text evidence="4">The sequence shown here is derived from an EMBL/GenBank/DDBJ whole genome shotgun (WGS) entry which is preliminary data.</text>
</comment>
<dbReference type="Gene3D" id="3.30.1380.10">
    <property type="match status" value="1"/>
</dbReference>
<feature type="region of interest" description="Disordered" evidence="1">
    <location>
        <begin position="1"/>
        <end position="39"/>
    </location>
</feature>
<dbReference type="AlphaFoldDB" id="A0A136Q197"/>
<dbReference type="GO" id="GO:0006508">
    <property type="term" value="P:proteolysis"/>
    <property type="evidence" value="ECO:0007669"/>
    <property type="project" value="InterPro"/>
</dbReference>
<accession>A0A136Q197</accession>
<proteinExistence type="predicted"/>
<name>A0A136Q197_9FIRM</name>
<evidence type="ECO:0000256" key="1">
    <source>
        <dbReference type="SAM" id="MobiDB-lite"/>
    </source>
</evidence>
<dbReference type="PATRIC" id="fig|626937.4.peg.2472"/>
<dbReference type="OrthoDB" id="9792074at2"/>
<dbReference type="InterPro" id="IPR009045">
    <property type="entry name" value="Zn_M74/Hedgehog-like"/>
</dbReference>
<feature type="transmembrane region" description="Helical" evidence="2">
    <location>
        <begin position="46"/>
        <end position="63"/>
    </location>
</feature>
<feature type="compositionally biased region" description="Polar residues" evidence="1">
    <location>
        <begin position="1"/>
        <end position="11"/>
    </location>
</feature>
<dbReference type="SUPFAM" id="SSF55166">
    <property type="entry name" value="Hedgehog/DD-peptidase"/>
    <property type="match status" value="1"/>
</dbReference>
<protein>
    <submittedName>
        <fullName evidence="4">Serine-type D-Ala-D-Ala carboxypeptidase</fullName>
    </submittedName>
</protein>
<keyword evidence="4" id="KW-0121">Carboxypeptidase</keyword>
<dbReference type="GO" id="GO:0004180">
    <property type="term" value="F:carboxypeptidase activity"/>
    <property type="evidence" value="ECO:0007669"/>
    <property type="project" value="UniProtKB-KW"/>
</dbReference>
<gene>
    <name evidence="4" type="ORF">HMPREF3293_02514</name>
</gene>
<dbReference type="EMBL" id="LSZW01000064">
    <property type="protein sequence ID" value="KXK64435.1"/>
    <property type="molecule type" value="Genomic_DNA"/>
</dbReference>
<dbReference type="PANTHER" id="PTHR34385:SF1">
    <property type="entry name" value="PEPTIDOGLYCAN L-ALANYL-D-GLUTAMATE ENDOPEPTIDASE CWLK"/>
    <property type="match status" value="1"/>
</dbReference>
<keyword evidence="2" id="KW-1133">Transmembrane helix</keyword>
<keyword evidence="2" id="KW-0472">Membrane</keyword>
<keyword evidence="5" id="KW-1185">Reference proteome</keyword>
<keyword evidence="2" id="KW-0812">Transmembrane</keyword>
<evidence type="ECO:0000313" key="4">
    <source>
        <dbReference type="EMBL" id="KXK64435.1"/>
    </source>
</evidence>
<evidence type="ECO:0000313" key="5">
    <source>
        <dbReference type="Proteomes" id="UP000070366"/>
    </source>
</evidence>
<evidence type="ECO:0000259" key="3">
    <source>
        <dbReference type="Pfam" id="PF02557"/>
    </source>
</evidence>
<organism evidence="4 5">
    <name type="scientific">Christensenella minuta</name>
    <dbReference type="NCBI Taxonomy" id="626937"/>
    <lineage>
        <taxon>Bacteria</taxon>
        <taxon>Bacillati</taxon>
        <taxon>Bacillota</taxon>
        <taxon>Clostridia</taxon>
        <taxon>Christensenellales</taxon>
        <taxon>Christensenellaceae</taxon>
        <taxon>Christensenella</taxon>
    </lineage>
</organism>
<keyword evidence="4" id="KW-0378">Hydrolase</keyword>
<dbReference type="RefSeq" id="WP_066651291.1">
    <property type="nucleotide sequence ID" value="NZ_CABMOF010000007.1"/>
</dbReference>
<sequence>MMKNRSGNDTFSGYYGKNRTGGGGEMRFTASAPPGRHKRRRATKRFAVFAVMVAILAVGLLLFTRGCAQSEKTVHTGAARVCAQARPPAEAAENPPVEDGRFLVLVNWEHPSDGSRPDTLVPMDEVFENEVSFEGGSIDSMAGAAAREMFRAAQAEGAGPYKITTAYRSIEYQEQLWEQRLREDPDYGREPYSDPVRVLPGNTSEHTTGLALDILSPRHDEADDSFGETPEGLWLAENAWKYGFILRYPEGKEALTGVIYEPWHFRYVGKQAAKEIYQSGQCLEEYAGGNS</sequence>